<protein>
    <submittedName>
        <fullName evidence="1">Uncharacterized protein</fullName>
    </submittedName>
</protein>
<sequence length="24" mass="2758">MEGPDGPHVWWQGKLDIGYFRPTA</sequence>
<accession>A0A1R3VGP3</accession>
<evidence type="ECO:0000313" key="1">
    <source>
        <dbReference type="EMBL" id="SIT57574.1"/>
    </source>
</evidence>
<reference evidence="2" key="1">
    <citation type="submission" date="2017-01" db="EMBL/GenBank/DDBJ databases">
        <authorList>
            <person name="Brunel B."/>
        </authorList>
    </citation>
    <scope>NUCLEOTIDE SEQUENCE [LARGE SCALE GENOMIC DNA]</scope>
</reference>
<dbReference type="AlphaFoldDB" id="A0A1R3VGP3"/>
<keyword evidence="2" id="KW-1185">Reference proteome</keyword>
<dbReference type="Proteomes" id="UP000188388">
    <property type="component" value="Unassembled WGS sequence"/>
</dbReference>
<organism evidence="1 2">
    <name type="scientific">Mesorhizobium prunaredense</name>
    <dbReference type="NCBI Taxonomy" id="1631249"/>
    <lineage>
        <taxon>Bacteria</taxon>
        <taxon>Pseudomonadati</taxon>
        <taxon>Pseudomonadota</taxon>
        <taxon>Alphaproteobacteria</taxon>
        <taxon>Hyphomicrobiales</taxon>
        <taxon>Phyllobacteriaceae</taxon>
        <taxon>Mesorhizobium</taxon>
    </lineage>
</organism>
<dbReference type="STRING" id="1631249.BQ8794_40173"/>
<dbReference type="EMBL" id="FTPD01000034">
    <property type="protein sequence ID" value="SIT57574.1"/>
    <property type="molecule type" value="Genomic_DNA"/>
</dbReference>
<name>A0A1R3VGP3_9HYPH</name>
<proteinExistence type="predicted"/>
<evidence type="ECO:0000313" key="2">
    <source>
        <dbReference type="Proteomes" id="UP000188388"/>
    </source>
</evidence>
<gene>
    <name evidence="1" type="ORF">BQ8794_40173</name>
</gene>